<feature type="binding site" evidence="11">
    <location>
        <begin position="16"/>
        <end position="19"/>
    </location>
    <ligand>
        <name>substrate</name>
    </ligand>
</feature>
<dbReference type="Proteomes" id="UP000015520">
    <property type="component" value="Unassembled WGS sequence"/>
</dbReference>
<comment type="cofactor">
    <cofactor evidence="13">
        <name>Mg(2+)</name>
        <dbReference type="ChEBI" id="CHEBI:18420"/>
    </cofactor>
</comment>
<dbReference type="FunFam" id="3.40.50.1000:FF:000037">
    <property type="entry name" value="D,D-heptose 1,7-bisphosphate phosphatase"/>
    <property type="match status" value="1"/>
</dbReference>
<dbReference type="NCBIfam" id="TIGR01662">
    <property type="entry name" value="HAD-SF-IIIA"/>
    <property type="match status" value="1"/>
</dbReference>
<evidence type="ECO:0000256" key="7">
    <source>
        <dbReference type="ARBA" id="ARBA00031828"/>
    </source>
</evidence>
<feature type="active site" description="Proton donor" evidence="10">
    <location>
        <position position="10"/>
    </location>
</feature>
<feature type="binding site" evidence="13">
    <location>
        <position position="89"/>
    </location>
    <ligand>
        <name>Zn(2+)</name>
        <dbReference type="ChEBI" id="CHEBI:29105"/>
    </ligand>
</feature>
<dbReference type="GO" id="GO:0046872">
    <property type="term" value="F:metal ion binding"/>
    <property type="evidence" value="ECO:0007669"/>
    <property type="project" value="UniProtKB-KW"/>
</dbReference>
<feature type="binding site" evidence="11">
    <location>
        <begin position="50"/>
        <end position="53"/>
    </location>
    <ligand>
        <name>substrate</name>
    </ligand>
</feature>
<feature type="site" description="Contributes to substrate recognition" evidence="12">
    <location>
        <position position="102"/>
    </location>
</feature>
<comment type="subcellular location">
    <subcellularLocation>
        <location evidence="1 9">Cytoplasm</location>
    </subcellularLocation>
</comment>
<evidence type="ECO:0000256" key="3">
    <source>
        <dbReference type="ARBA" id="ARBA00022723"/>
    </source>
</evidence>
<evidence type="ECO:0000256" key="10">
    <source>
        <dbReference type="PIRSR" id="PIRSR004682-1"/>
    </source>
</evidence>
<dbReference type="EC" id="3.1.3.-" evidence="9"/>
<evidence type="ECO:0000256" key="9">
    <source>
        <dbReference type="PIRNR" id="PIRNR004682"/>
    </source>
</evidence>
<dbReference type="NCBIfam" id="NF006506">
    <property type="entry name" value="PRK08942.1"/>
    <property type="match status" value="1"/>
</dbReference>
<dbReference type="PIRSF" id="PIRSF004682">
    <property type="entry name" value="GmhB"/>
    <property type="match status" value="1"/>
</dbReference>
<comment type="caution">
    <text evidence="14">The sequence shown here is derived from an EMBL/GenBank/DDBJ whole genome shotgun (WGS) entry which is preliminary data.</text>
</comment>
<evidence type="ECO:0000256" key="12">
    <source>
        <dbReference type="PIRSR" id="PIRSR004682-3"/>
    </source>
</evidence>
<comment type="cofactor">
    <cofactor evidence="13">
        <name>Zn(2+)</name>
        <dbReference type="ChEBI" id="CHEBI:29105"/>
    </cofactor>
</comment>
<keyword evidence="13" id="KW-0460">Magnesium</keyword>
<keyword evidence="2 9" id="KW-0963">Cytoplasm</keyword>
<evidence type="ECO:0000256" key="6">
    <source>
        <dbReference type="ARBA" id="ARBA00023277"/>
    </source>
</evidence>
<dbReference type="PANTHER" id="PTHR42891">
    <property type="entry name" value="D-GLYCERO-BETA-D-MANNO-HEPTOSE-1,7-BISPHOSPHATE 7-PHOSPHATASE"/>
    <property type="match status" value="1"/>
</dbReference>
<feature type="binding site" evidence="13">
    <location>
        <position position="8"/>
    </location>
    <ligand>
        <name>Mg(2+)</name>
        <dbReference type="ChEBI" id="CHEBI:18420"/>
    </ligand>
</feature>
<feature type="site" description="Stabilizes the phosphoryl group" evidence="12">
    <location>
        <position position="50"/>
    </location>
</feature>
<keyword evidence="5 13" id="KW-0862">Zinc</keyword>
<feature type="binding site" evidence="13">
    <location>
        <position position="129"/>
    </location>
    <ligand>
        <name>Mg(2+)</name>
        <dbReference type="ChEBI" id="CHEBI:18420"/>
    </ligand>
</feature>
<evidence type="ECO:0000256" key="13">
    <source>
        <dbReference type="PIRSR" id="PIRSR004682-4"/>
    </source>
</evidence>
<evidence type="ECO:0000256" key="4">
    <source>
        <dbReference type="ARBA" id="ARBA00022801"/>
    </source>
</evidence>
<evidence type="ECO:0000313" key="14">
    <source>
        <dbReference type="EMBL" id="EQB35639.1"/>
    </source>
</evidence>
<feature type="site" description="Stabilizes the phosphoryl group" evidence="12">
    <location>
        <position position="103"/>
    </location>
</feature>
<evidence type="ECO:0000256" key="5">
    <source>
        <dbReference type="ARBA" id="ARBA00022833"/>
    </source>
</evidence>
<dbReference type="CDD" id="cd07503">
    <property type="entry name" value="HAD_HisB-N"/>
    <property type="match status" value="1"/>
</dbReference>
<dbReference type="Gene3D" id="3.40.50.1000">
    <property type="entry name" value="HAD superfamily/HAD-like"/>
    <property type="match status" value="1"/>
</dbReference>
<accession>T0KFY8</accession>
<dbReference type="RefSeq" id="WP_021288280.1">
    <property type="nucleotide sequence ID" value="NZ_AUPZ01000013.1"/>
</dbReference>
<feature type="active site" description="Nucleophile" evidence="10">
    <location>
        <position position="8"/>
    </location>
</feature>
<dbReference type="PANTHER" id="PTHR42891:SF1">
    <property type="entry name" value="D-GLYCERO-BETA-D-MANNO-HEPTOSE-1,7-BISPHOSPHATE 7-PHOSPHATASE"/>
    <property type="match status" value="1"/>
</dbReference>
<dbReference type="InterPro" id="IPR006543">
    <property type="entry name" value="Histidinol-phos"/>
</dbReference>
<dbReference type="InterPro" id="IPR004446">
    <property type="entry name" value="Heptose_bisP_phosphatase"/>
</dbReference>
<dbReference type="AlphaFoldDB" id="T0KFY8"/>
<protein>
    <recommendedName>
        <fullName evidence="7 9">D,D-heptose 1,7-bisphosphate phosphatase</fullName>
        <ecNumber evidence="9">3.1.3.-</ecNumber>
    </recommendedName>
</protein>
<sequence>MKRALFLDRDGVINVEKGYLHKIEDFEFIDGIFEVCKYYQQLGFIIVVVTNQSGIARGYYTQKDFKILTSWMIGEFLKQDIVISKVYHCPHHPKISGKCSCRKPNPGMLIQASKDLDIDLSKSIIIGDKERDIEAGLAAGLKCTYLFDESKSIKVSKASKIISKLKDIYDVNSK</sequence>
<reference evidence="14 15" key="1">
    <citation type="submission" date="2013-07" db="EMBL/GenBank/DDBJ databases">
        <title>Sulfurimonas hongkongensis AST-10 Genome Sequencing.</title>
        <authorList>
            <person name="Cai L."/>
            <person name="Zhang T."/>
        </authorList>
    </citation>
    <scope>NUCLEOTIDE SEQUENCE [LARGE SCALE GENOMIC DNA]</scope>
    <source>
        <strain evidence="14 15">AST-10</strain>
    </source>
</reference>
<feature type="binding site" evidence="13">
    <location>
        <position position="101"/>
    </location>
    <ligand>
        <name>Zn(2+)</name>
        <dbReference type="ChEBI" id="CHEBI:29105"/>
    </ligand>
</feature>
<dbReference type="NCBIfam" id="TIGR01549">
    <property type="entry name" value="HAD-SF-IA-v1"/>
    <property type="match status" value="1"/>
</dbReference>
<dbReference type="GO" id="GO:0005975">
    <property type="term" value="P:carbohydrate metabolic process"/>
    <property type="evidence" value="ECO:0007669"/>
    <property type="project" value="InterPro"/>
</dbReference>
<keyword evidence="6 9" id="KW-0119">Carbohydrate metabolism</keyword>
<evidence type="ECO:0000256" key="1">
    <source>
        <dbReference type="ARBA" id="ARBA00004496"/>
    </source>
</evidence>
<feature type="binding site" evidence="13">
    <location>
        <position position="128"/>
    </location>
    <ligand>
        <name>Mg(2+)</name>
        <dbReference type="ChEBI" id="CHEBI:18420"/>
    </ligand>
</feature>
<evidence type="ECO:0000256" key="8">
    <source>
        <dbReference type="ARBA" id="ARBA00061616"/>
    </source>
</evidence>
<keyword evidence="4 9" id="KW-0378">Hydrolase</keyword>
<dbReference type="eggNOG" id="COG0241">
    <property type="taxonomic scope" value="Bacteria"/>
</dbReference>
<feature type="binding site" evidence="11">
    <location>
        <position position="129"/>
    </location>
    <ligand>
        <name>substrate</name>
    </ligand>
</feature>
<feature type="binding site" evidence="11">
    <location>
        <begin position="102"/>
        <end position="103"/>
    </location>
    <ligand>
        <name>substrate</name>
    </ligand>
</feature>
<dbReference type="EMBL" id="AUPZ01000013">
    <property type="protein sequence ID" value="EQB35639.1"/>
    <property type="molecule type" value="Genomic_DNA"/>
</dbReference>
<feature type="binding site" evidence="13">
    <location>
        <position position="99"/>
    </location>
    <ligand>
        <name>Zn(2+)</name>
        <dbReference type="ChEBI" id="CHEBI:29105"/>
    </ligand>
</feature>
<dbReference type="OrthoDB" id="9814110at2"/>
<proteinExistence type="inferred from homology"/>
<feature type="binding site" evidence="13">
    <location>
        <position position="91"/>
    </location>
    <ligand>
        <name>Zn(2+)</name>
        <dbReference type="ChEBI" id="CHEBI:29105"/>
    </ligand>
</feature>
<dbReference type="Pfam" id="PF13242">
    <property type="entry name" value="Hydrolase_like"/>
    <property type="match status" value="1"/>
</dbReference>
<dbReference type="GO" id="GO:0016791">
    <property type="term" value="F:phosphatase activity"/>
    <property type="evidence" value="ECO:0007669"/>
    <property type="project" value="InterPro"/>
</dbReference>
<dbReference type="InterPro" id="IPR006549">
    <property type="entry name" value="HAD-SF_hydro_IIIA"/>
</dbReference>
<dbReference type="InterPro" id="IPR023214">
    <property type="entry name" value="HAD_sf"/>
</dbReference>
<dbReference type="NCBIfam" id="TIGR01656">
    <property type="entry name" value="Histidinol-ppas"/>
    <property type="match status" value="1"/>
</dbReference>
<evidence type="ECO:0000256" key="11">
    <source>
        <dbReference type="PIRSR" id="PIRSR004682-2"/>
    </source>
</evidence>
<gene>
    <name evidence="14" type="ORF">M947_10180</name>
</gene>
<name>T0KFY8_9BACT</name>
<keyword evidence="3 13" id="KW-0479">Metal-binding</keyword>
<feature type="binding site" evidence="11">
    <location>
        <begin position="8"/>
        <end position="10"/>
    </location>
    <ligand>
        <name>substrate</name>
    </ligand>
</feature>
<evidence type="ECO:0000256" key="2">
    <source>
        <dbReference type="ARBA" id="ARBA00022490"/>
    </source>
</evidence>
<dbReference type="GO" id="GO:0005737">
    <property type="term" value="C:cytoplasm"/>
    <property type="evidence" value="ECO:0007669"/>
    <property type="project" value="UniProtKB-SubCell"/>
</dbReference>
<evidence type="ECO:0000313" key="15">
    <source>
        <dbReference type="Proteomes" id="UP000015520"/>
    </source>
</evidence>
<organism evidence="14 15">
    <name type="scientific">Sulfurimonas hongkongensis</name>
    <dbReference type="NCBI Taxonomy" id="1172190"/>
    <lineage>
        <taxon>Bacteria</taxon>
        <taxon>Pseudomonadati</taxon>
        <taxon>Campylobacterota</taxon>
        <taxon>Epsilonproteobacteria</taxon>
        <taxon>Campylobacterales</taxon>
        <taxon>Sulfurimonadaceae</taxon>
        <taxon>Sulfurimonas</taxon>
    </lineage>
</organism>
<feature type="binding site" evidence="13">
    <location>
        <position position="10"/>
    </location>
    <ligand>
        <name>Mg(2+)</name>
        <dbReference type="ChEBI" id="CHEBI:18420"/>
    </ligand>
</feature>
<dbReference type="NCBIfam" id="TIGR00213">
    <property type="entry name" value="GmhB_yaeD"/>
    <property type="match status" value="1"/>
</dbReference>
<dbReference type="InterPro" id="IPR006439">
    <property type="entry name" value="HAD-SF_hydro_IA"/>
</dbReference>
<dbReference type="PATRIC" id="fig|1172190.3.peg.1970"/>
<keyword evidence="15" id="KW-1185">Reference proteome</keyword>
<dbReference type="STRING" id="1172190.M947_10180"/>
<dbReference type="SUPFAM" id="SSF56784">
    <property type="entry name" value="HAD-like"/>
    <property type="match status" value="1"/>
</dbReference>
<comment type="similarity">
    <text evidence="8 9">Belongs to the gmhB family.</text>
</comment>
<dbReference type="InterPro" id="IPR036412">
    <property type="entry name" value="HAD-like_sf"/>
</dbReference>